<feature type="chain" id="PRO_5047507707" evidence="1">
    <location>
        <begin position="23"/>
        <end position="721"/>
    </location>
</feature>
<name>A0ABY1RYI6_9GAMM</name>
<dbReference type="InterPro" id="IPR027372">
    <property type="entry name" value="Phytase-like_dom"/>
</dbReference>
<evidence type="ECO:0000259" key="2">
    <source>
        <dbReference type="Pfam" id="PF13449"/>
    </source>
</evidence>
<accession>A0ABY1RYI6</accession>
<evidence type="ECO:0000313" key="3">
    <source>
        <dbReference type="EMBL" id="SMR73391.1"/>
    </source>
</evidence>
<comment type="caution">
    <text evidence="3">The sequence shown here is derived from an EMBL/GenBank/DDBJ whole genome shotgun (WGS) entry which is preliminary data.</text>
</comment>
<feature type="signal peptide" evidence="1">
    <location>
        <begin position="1"/>
        <end position="22"/>
    </location>
</feature>
<dbReference type="Gene3D" id="2.130.10.10">
    <property type="entry name" value="YVTN repeat-like/Quinoprotein amine dehydrogenase"/>
    <property type="match status" value="1"/>
</dbReference>
<proteinExistence type="predicted"/>
<dbReference type="InterPro" id="IPR011044">
    <property type="entry name" value="Quino_amine_DH_bsu"/>
</dbReference>
<dbReference type="InterPro" id="IPR015943">
    <property type="entry name" value="WD40/YVTN_repeat-like_dom_sf"/>
</dbReference>
<dbReference type="RefSeq" id="WP_239039703.1">
    <property type="nucleotide sequence ID" value="NZ_BAAAEY010000001.1"/>
</dbReference>
<organism evidence="3 4">
    <name type="scientific">Marinobacterium sediminicola</name>
    <dbReference type="NCBI Taxonomy" id="518898"/>
    <lineage>
        <taxon>Bacteria</taxon>
        <taxon>Pseudomonadati</taxon>
        <taxon>Pseudomonadota</taxon>
        <taxon>Gammaproteobacteria</taxon>
        <taxon>Oceanospirillales</taxon>
        <taxon>Oceanospirillaceae</taxon>
        <taxon>Marinobacterium</taxon>
    </lineage>
</organism>
<evidence type="ECO:0000313" key="4">
    <source>
        <dbReference type="Proteomes" id="UP001159257"/>
    </source>
</evidence>
<evidence type="ECO:0000256" key="1">
    <source>
        <dbReference type="SAM" id="SignalP"/>
    </source>
</evidence>
<keyword evidence="4" id="KW-1185">Reference proteome</keyword>
<dbReference type="PANTHER" id="PTHR46928">
    <property type="entry name" value="MESENCHYME-SPECIFIC CELL SURFACE GLYCOPROTEIN"/>
    <property type="match status" value="1"/>
</dbReference>
<dbReference type="Pfam" id="PF13449">
    <property type="entry name" value="Phytase-like"/>
    <property type="match status" value="1"/>
</dbReference>
<sequence>MQSFASRLSALALAIAATGAQADQFNRIASFPVSHNLPANEMSQETSAEIITATADGQMLIYSDSPRGGLGFIDIRQAKQPKPAGFMALDGEPTSVSALGNQVVTAVNTSGSYVEPAGFLALVSPQNKQILSRCDLGGQPDSVAVSKDKRFVAVAIENERDEDLNDGQIPQLPAGDLVIVPVKDQGLDCSNLKRVDLTGLAEIAPTDPEPEFVDFNRLGEVVVTLQENNHLVIVDAASGKIVNHFSAGSVDLNRIDTEKDGALVFTESQQGVKREPDAVKWLDDDRFVIANEGDYEGGARGFSIFHKDGRLLFESAEAFEHEVIRAGHYPDKRSGKKGGEPEGLEVARYGDQTYIFVMSERGSVIGVYRDTGAEPEFVQILPSGIAPESAIAIPERGLLVSANEKDLIEDGGVRAHVMMFQLSKDEAQYPQLVSMNDEAGAPIGWGALSGLTADPKQPGILYAVNDSFYKNQPRIFTIDANQHPAKIIAATDVTRDGKVAKKLDLEGIVADGKGGFWLASEGNADKEVPHALHHVNAAGEITRTIALPEALLAHQTRFGAEGIALVGDMLWVAVQRPWGDDPEHHAKLLAYNLKSEQWGAVHYPLEKAAEGWVGLSDLELHSDHLYVIERDNQIGDKAAIKRLYKIALSDLEPKALGQTLPVVSKTLVQDLIPQLKSLNGYVTDKVEGFAIDAKGNGYLVTDNDGVDDSSGETFWLKLGQL</sequence>
<reference evidence="3 4" key="1">
    <citation type="submission" date="2017-05" db="EMBL/GenBank/DDBJ databases">
        <authorList>
            <person name="Varghese N."/>
            <person name="Submissions S."/>
        </authorList>
    </citation>
    <scope>NUCLEOTIDE SEQUENCE [LARGE SCALE GENOMIC DNA]</scope>
    <source>
        <strain evidence="3 4">CGMCC 1.7287</strain>
    </source>
</reference>
<keyword evidence="1" id="KW-0732">Signal</keyword>
<protein>
    <submittedName>
        <fullName evidence="3">Esterase-like activity of phytase</fullName>
    </submittedName>
</protein>
<dbReference type="SUPFAM" id="SSF63829">
    <property type="entry name" value="Calcium-dependent phosphotriesterase"/>
    <property type="match status" value="1"/>
</dbReference>
<dbReference type="SUPFAM" id="SSF50969">
    <property type="entry name" value="YVTN repeat-like/Quinoprotein amine dehydrogenase"/>
    <property type="match status" value="1"/>
</dbReference>
<feature type="domain" description="Phytase-like" evidence="2">
    <location>
        <begin position="444"/>
        <end position="704"/>
    </location>
</feature>
<dbReference type="EMBL" id="FXWV01000004">
    <property type="protein sequence ID" value="SMR73391.1"/>
    <property type="molecule type" value="Genomic_DNA"/>
</dbReference>
<dbReference type="PANTHER" id="PTHR46928:SF1">
    <property type="entry name" value="MESENCHYME-SPECIFIC CELL SURFACE GLYCOPROTEIN"/>
    <property type="match status" value="1"/>
</dbReference>
<gene>
    <name evidence="3" type="ORF">SAMN04487964_10453</name>
</gene>
<dbReference type="Proteomes" id="UP001159257">
    <property type="component" value="Unassembled WGS sequence"/>
</dbReference>
<dbReference type="InterPro" id="IPR052956">
    <property type="entry name" value="Mesenchyme-surface_protein"/>
</dbReference>